<comment type="subcellular location">
    <subcellularLocation>
        <location evidence="1 11">Endoplasmic reticulum membrane</location>
        <topology evidence="1 11">Multi-pass membrane protein</topology>
    </subcellularLocation>
</comment>
<reference evidence="15 16" key="1">
    <citation type="journal article" date="2021" name="DNA Res.">
        <title>Genome analysis of Candida subhashii reveals its hybrid nature and dual mitochondrial genome conformations.</title>
        <authorList>
            <person name="Mixao V."/>
            <person name="Hegedusova E."/>
            <person name="Saus E."/>
            <person name="Pryszcz L.P."/>
            <person name="Cillingova A."/>
            <person name="Nosek J."/>
            <person name="Gabaldon T."/>
        </authorList>
    </citation>
    <scope>NUCLEOTIDE SEQUENCE [LARGE SCALE GENOMIC DNA]</scope>
    <source>
        <strain evidence="15 16">CBS 10753</strain>
    </source>
</reference>
<proteinExistence type="inferred from homology"/>
<evidence type="ECO:0000259" key="14">
    <source>
        <dbReference type="Pfam" id="PF18035"/>
    </source>
</evidence>
<evidence type="ECO:0000256" key="2">
    <source>
        <dbReference type="ARBA" id="ARBA00007956"/>
    </source>
</evidence>
<protein>
    <recommendedName>
        <fullName evidence="11">Endoplasmic reticulum transmembrane protein</fullName>
    </recommendedName>
</protein>
<evidence type="ECO:0000256" key="9">
    <source>
        <dbReference type="ARBA" id="ARBA00023054"/>
    </source>
</evidence>
<comment type="caution">
    <text evidence="15">The sequence shown here is derived from an EMBL/GenBank/DDBJ whole genome shotgun (WGS) entry which is preliminary data.</text>
</comment>
<accession>A0A8J5R5P1</accession>
<dbReference type="EMBL" id="JAGSYN010000049">
    <property type="protein sequence ID" value="KAG7665575.1"/>
    <property type="molecule type" value="Genomic_DNA"/>
</dbReference>
<keyword evidence="3 11" id="KW-0813">Transport</keyword>
<evidence type="ECO:0000256" key="4">
    <source>
        <dbReference type="ARBA" id="ARBA00022692"/>
    </source>
</evidence>
<evidence type="ECO:0000256" key="3">
    <source>
        <dbReference type="ARBA" id="ARBA00022448"/>
    </source>
</evidence>
<dbReference type="GeneID" id="73467778"/>
<evidence type="ECO:0000256" key="11">
    <source>
        <dbReference type="RuleBase" id="RU367026"/>
    </source>
</evidence>
<dbReference type="GO" id="GO:0005789">
    <property type="term" value="C:endoplasmic reticulum membrane"/>
    <property type="evidence" value="ECO:0007669"/>
    <property type="project" value="UniProtKB-SubCell"/>
</dbReference>
<evidence type="ECO:0000256" key="6">
    <source>
        <dbReference type="ARBA" id="ARBA00022892"/>
    </source>
</evidence>
<dbReference type="InterPro" id="IPR041672">
    <property type="entry name" value="Bap31/Bap29_C"/>
</dbReference>
<dbReference type="GO" id="GO:0006886">
    <property type="term" value="P:intracellular protein transport"/>
    <property type="evidence" value="ECO:0007669"/>
    <property type="project" value="UniProtKB-UniRule"/>
</dbReference>
<keyword evidence="8 11" id="KW-1133">Transmembrane helix</keyword>
<evidence type="ECO:0000256" key="8">
    <source>
        <dbReference type="ARBA" id="ARBA00022989"/>
    </source>
</evidence>
<keyword evidence="16" id="KW-1185">Reference proteome</keyword>
<keyword evidence="4 11" id="KW-0812">Transmembrane</keyword>
<keyword evidence="7 11" id="KW-0653">Protein transport</keyword>
<dbReference type="PANTHER" id="PTHR12701:SF19">
    <property type="entry name" value="ENDOPLASMIC RETICULUM TRANSMEMBRANE PROTEIN 1-RELATED"/>
    <property type="match status" value="1"/>
</dbReference>
<dbReference type="PANTHER" id="PTHR12701">
    <property type="entry name" value="BCR-ASSOCIATED PROTEIN, BAP"/>
    <property type="match status" value="1"/>
</dbReference>
<feature type="transmembrane region" description="Helical" evidence="11">
    <location>
        <begin position="47"/>
        <end position="63"/>
    </location>
</feature>
<comment type="function">
    <text evidence="11">May play a role in anterograde transport of membrane proteins from the endoplasmic reticulum to the Golgi.</text>
</comment>
<keyword evidence="9 12" id="KW-0175">Coiled coil</keyword>
<feature type="coiled-coil region" evidence="12">
    <location>
        <begin position="155"/>
        <end position="182"/>
    </location>
</feature>
<dbReference type="InterPro" id="IPR008417">
    <property type="entry name" value="BAP29/BAP31"/>
</dbReference>
<dbReference type="GO" id="GO:0006888">
    <property type="term" value="P:endoplasmic reticulum to Golgi vesicle-mediated transport"/>
    <property type="evidence" value="ECO:0007669"/>
    <property type="project" value="UniProtKB-UniRule"/>
</dbReference>
<dbReference type="Pfam" id="PF05529">
    <property type="entry name" value="Bap31"/>
    <property type="match status" value="1"/>
</dbReference>
<gene>
    <name evidence="15" type="ORF">J8A68_000977</name>
</gene>
<name>A0A8J5R5P1_9ASCO</name>
<evidence type="ECO:0000256" key="10">
    <source>
        <dbReference type="ARBA" id="ARBA00023136"/>
    </source>
</evidence>
<evidence type="ECO:0000256" key="12">
    <source>
        <dbReference type="SAM" id="Coils"/>
    </source>
</evidence>
<dbReference type="AlphaFoldDB" id="A0A8J5R5P1"/>
<feature type="domain" description="Bap31/Bap29 cytoplasmic coiled-coil" evidence="14">
    <location>
        <begin position="153"/>
        <end position="197"/>
    </location>
</feature>
<evidence type="ECO:0000256" key="7">
    <source>
        <dbReference type="ARBA" id="ARBA00022927"/>
    </source>
</evidence>
<feature type="transmembrane region" description="Helical" evidence="11">
    <location>
        <begin position="6"/>
        <end position="26"/>
    </location>
</feature>
<evidence type="ECO:0000256" key="5">
    <source>
        <dbReference type="ARBA" id="ARBA00022824"/>
    </source>
</evidence>
<dbReference type="OrthoDB" id="435607at2759"/>
<evidence type="ECO:0000259" key="13">
    <source>
        <dbReference type="Pfam" id="PF05529"/>
    </source>
</evidence>
<evidence type="ECO:0000256" key="1">
    <source>
        <dbReference type="ARBA" id="ARBA00004477"/>
    </source>
</evidence>
<dbReference type="Proteomes" id="UP000694255">
    <property type="component" value="Unassembled WGS sequence"/>
</dbReference>
<dbReference type="GO" id="GO:0070973">
    <property type="term" value="P:protein localization to endoplasmic reticulum exit site"/>
    <property type="evidence" value="ECO:0007669"/>
    <property type="project" value="UniProtKB-UniRule"/>
</dbReference>
<keyword evidence="5 11" id="KW-0256">Endoplasmic reticulum</keyword>
<keyword evidence="6 11" id="KW-0931">ER-Golgi transport</keyword>
<sequence length="198" mass="22689">MSLQMSLVFCTMVGQMIILFILVLPLPQMIRQKIVDLTFVIQRSQNFKVLVVFSIVLMGLQFMDCINRLHRYSGRSDDPLLQSGNLIKHSMTLNYDQLASKFYAQRNLYLSGAILYLQMAIATVITIVRKLVQKEAEYRKLVLNSASTEEDDKEITELKHLIEVKQLDIDTLKKQIKGLQSAYDSLSPEPNTTNKKSD</sequence>
<dbReference type="Pfam" id="PF18035">
    <property type="entry name" value="Bap31_Bap29_C"/>
    <property type="match status" value="1"/>
</dbReference>
<dbReference type="RefSeq" id="XP_049265807.1">
    <property type="nucleotide sequence ID" value="XM_049410710.1"/>
</dbReference>
<evidence type="ECO:0000313" key="16">
    <source>
        <dbReference type="Proteomes" id="UP000694255"/>
    </source>
</evidence>
<keyword evidence="10 11" id="KW-0472">Membrane</keyword>
<organism evidence="15 16">
    <name type="scientific">[Candida] subhashii</name>
    <dbReference type="NCBI Taxonomy" id="561895"/>
    <lineage>
        <taxon>Eukaryota</taxon>
        <taxon>Fungi</taxon>
        <taxon>Dikarya</taxon>
        <taxon>Ascomycota</taxon>
        <taxon>Saccharomycotina</taxon>
        <taxon>Pichiomycetes</taxon>
        <taxon>Debaryomycetaceae</taxon>
        <taxon>Spathaspora</taxon>
    </lineage>
</organism>
<feature type="transmembrane region" description="Helical" evidence="11">
    <location>
        <begin position="108"/>
        <end position="132"/>
    </location>
</feature>
<comment type="similarity">
    <text evidence="2 11">Belongs to the BCAP29/BCAP31 family.</text>
</comment>
<feature type="domain" description="BAP29/BAP31 transmembrane" evidence="13">
    <location>
        <begin position="1"/>
        <end position="140"/>
    </location>
</feature>
<evidence type="ECO:0000313" key="15">
    <source>
        <dbReference type="EMBL" id="KAG7665575.1"/>
    </source>
</evidence>
<dbReference type="InterPro" id="IPR040463">
    <property type="entry name" value="BAP29/BAP31_N"/>
</dbReference>